<gene>
    <name evidence="11" type="ORF">IE877_21115</name>
</gene>
<dbReference type="Pfam" id="PF02602">
    <property type="entry name" value="HEM4"/>
    <property type="match status" value="1"/>
</dbReference>
<evidence type="ECO:0000313" key="11">
    <source>
        <dbReference type="EMBL" id="MBD9358344.1"/>
    </source>
</evidence>
<dbReference type="Gene3D" id="3.40.50.10090">
    <property type="match status" value="2"/>
</dbReference>
<comment type="function">
    <text evidence="6 9">Catalyzes cyclization of the linear tetrapyrrole, hydroxymethylbilane, to the macrocyclic uroporphyrinogen III.</text>
</comment>
<accession>A0ABR9D7W2</accession>
<dbReference type="CDD" id="cd06578">
    <property type="entry name" value="HemD"/>
    <property type="match status" value="1"/>
</dbReference>
<protein>
    <recommendedName>
        <fullName evidence="7 9">Uroporphyrinogen-III synthase</fullName>
        <ecNumber evidence="3 9">4.2.1.75</ecNumber>
    </recommendedName>
</protein>
<comment type="similarity">
    <text evidence="2 9">Belongs to the uroporphyrinogen-III synthase family.</text>
</comment>
<evidence type="ECO:0000256" key="8">
    <source>
        <dbReference type="ARBA" id="ARBA00048617"/>
    </source>
</evidence>
<dbReference type="EMBL" id="JACXSS010000001">
    <property type="protein sequence ID" value="MBD9358344.1"/>
    <property type="molecule type" value="Genomic_DNA"/>
</dbReference>
<dbReference type="PANTHER" id="PTHR38042:SF1">
    <property type="entry name" value="UROPORPHYRINOGEN-III SYNTHASE, CHLOROPLASTIC"/>
    <property type="match status" value="1"/>
</dbReference>
<evidence type="ECO:0000256" key="7">
    <source>
        <dbReference type="ARBA" id="ARBA00040167"/>
    </source>
</evidence>
<proteinExistence type="inferred from homology"/>
<evidence type="ECO:0000256" key="3">
    <source>
        <dbReference type="ARBA" id="ARBA00013109"/>
    </source>
</evidence>
<dbReference type="InterPro" id="IPR039793">
    <property type="entry name" value="UROS/Hem4"/>
</dbReference>
<comment type="pathway">
    <text evidence="1 9">Porphyrin-containing compound metabolism; protoporphyrin-IX biosynthesis; coproporphyrinogen-III from 5-aminolevulinate: step 3/4.</text>
</comment>
<evidence type="ECO:0000256" key="4">
    <source>
        <dbReference type="ARBA" id="ARBA00023239"/>
    </source>
</evidence>
<evidence type="ECO:0000256" key="2">
    <source>
        <dbReference type="ARBA" id="ARBA00008133"/>
    </source>
</evidence>
<keyword evidence="12" id="KW-1185">Reference proteome</keyword>
<comment type="caution">
    <text evidence="11">The sequence shown here is derived from an EMBL/GenBank/DDBJ whole genome shotgun (WGS) entry which is preliminary data.</text>
</comment>
<name>A0ABR9D7W2_9GAMM</name>
<evidence type="ECO:0000256" key="9">
    <source>
        <dbReference type="RuleBase" id="RU366031"/>
    </source>
</evidence>
<dbReference type="SUPFAM" id="SSF69618">
    <property type="entry name" value="HemD-like"/>
    <property type="match status" value="1"/>
</dbReference>
<reference evidence="11 12" key="1">
    <citation type="submission" date="2020-09" db="EMBL/GenBank/DDBJ databases">
        <title>Methylomonas albis sp. nov. and Methylomonas fluvii sp. nov.: Two cold-adapted methanotrophs from the River Elbe and an amended description of Methylovulum psychrotolerans strain Eb1.</title>
        <authorList>
            <person name="Bussmann I.K."/>
            <person name="Klings K.-W."/>
            <person name="Warnstedt J."/>
            <person name="Hoppert M."/>
            <person name="Saborowski A."/>
            <person name="Horn F."/>
            <person name="Liebner S."/>
        </authorList>
    </citation>
    <scope>NUCLEOTIDE SEQUENCE [LARGE SCALE GENOMIC DNA]</scope>
    <source>
        <strain evidence="11 12">EbA</strain>
    </source>
</reference>
<organism evidence="11 12">
    <name type="scientific">Methylomonas albis</name>
    <dbReference type="NCBI Taxonomy" id="1854563"/>
    <lineage>
        <taxon>Bacteria</taxon>
        <taxon>Pseudomonadati</taxon>
        <taxon>Pseudomonadota</taxon>
        <taxon>Gammaproteobacteria</taxon>
        <taxon>Methylococcales</taxon>
        <taxon>Methylococcaceae</taxon>
        <taxon>Methylomonas</taxon>
    </lineage>
</organism>
<dbReference type="InterPro" id="IPR036108">
    <property type="entry name" value="4pyrrol_syn_uPrphyn_synt_sf"/>
</dbReference>
<evidence type="ECO:0000256" key="1">
    <source>
        <dbReference type="ARBA" id="ARBA00004772"/>
    </source>
</evidence>
<keyword evidence="5 9" id="KW-0627">Porphyrin biosynthesis</keyword>
<evidence type="ECO:0000259" key="10">
    <source>
        <dbReference type="Pfam" id="PF02602"/>
    </source>
</evidence>
<evidence type="ECO:0000313" key="12">
    <source>
        <dbReference type="Proteomes" id="UP000652176"/>
    </source>
</evidence>
<sequence length="260" mass="27826">MNSGLNRARILVTRPAAQAENLSNLIAQHGGMPIRFPTLEIVEERPDPGLLSQATASDWLIFTSTNAVDFAIKAFGGKMPVLRKFKIAAVGAATADALRQSGWPVDCVPASEFNSEGLLAEPELQALAGMRCVIVRGIGGREKLAESLRNRGAEVIYLEVYSRRQPVMDSSDLRADIAQGRLDAVTITSVEALQNLLAMLDGESIVLLKSILLVVMSERIGQAAEDSGFKQIAVSAQPTDAAILENLTTLLNGENSGRSN</sequence>
<dbReference type="RefSeq" id="WP_192376563.1">
    <property type="nucleotide sequence ID" value="NZ_CAJHIV010000001.1"/>
</dbReference>
<comment type="catalytic activity">
    <reaction evidence="8 9">
        <text>hydroxymethylbilane = uroporphyrinogen III + H2O</text>
        <dbReference type="Rhea" id="RHEA:18965"/>
        <dbReference type="ChEBI" id="CHEBI:15377"/>
        <dbReference type="ChEBI" id="CHEBI:57308"/>
        <dbReference type="ChEBI" id="CHEBI:57845"/>
        <dbReference type="EC" id="4.2.1.75"/>
    </reaction>
</comment>
<dbReference type="InterPro" id="IPR003754">
    <property type="entry name" value="4pyrrol_synth_uPrphyn_synth"/>
</dbReference>
<dbReference type="EC" id="4.2.1.75" evidence="3 9"/>
<keyword evidence="4 9" id="KW-0456">Lyase</keyword>
<evidence type="ECO:0000256" key="6">
    <source>
        <dbReference type="ARBA" id="ARBA00037589"/>
    </source>
</evidence>
<evidence type="ECO:0000256" key="5">
    <source>
        <dbReference type="ARBA" id="ARBA00023244"/>
    </source>
</evidence>
<dbReference type="PANTHER" id="PTHR38042">
    <property type="entry name" value="UROPORPHYRINOGEN-III SYNTHASE, CHLOROPLASTIC"/>
    <property type="match status" value="1"/>
</dbReference>
<dbReference type="Proteomes" id="UP000652176">
    <property type="component" value="Unassembled WGS sequence"/>
</dbReference>
<feature type="domain" description="Tetrapyrrole biosynthesis uroporphyrinogen III synthase" evidence="10">
    <location>
        <begin position="22"/>
        <end position="244"/>
    </location>
</feature>